<name>A0A4U6U399_SETVI</name>
<dbReference type="EMBL" id="CM016557">
    <property type="protein sequence ID" value="TKW09988.1"/>
    <property type="molecule type" value="Genomic_DNA"/>
</dbReference>
<evidence type="ECO:0000313" key="1">
    <source>
        <dbReference type="EMBL" id="TKW09988.1"/>
    </source>
</evidence>
<reference evidence="1" key="1">
    <citation type="submission" date="2019-03" db="EMBL/GenBank/DDBJ databases">
        <title>WGS assembly of Setaria viridis.</title>
        <authorList>
            <person name="Huang P."/>
            <person name="Jenkins J."/>
            <person name="Grimwood J."/>
            <person name="Barry K."/>
            <person name="Healey A."/>
            <person name="Mamidi S."/>
            <person name="Sreedasyam A."/>
            <person name="Shu S."/>
            <person name="Feldman M."/>
            <person name="Wu J."/>
            <person name="Yu Y."/>
            <person name="Chen C."/>
            <person name="Johnson J."/>
            <person name="Rokhsar D."/>
            <person name="Baxter I."/>
            <person name="Schmutz J."/>
            <person name="Brutnell T."/>
            <person name="Kellogg E."/>
        </authorList>
    </citation>
    <scope>NUCLEOTIDE SEQUENCE [LARGE SCALE GENOMIC DNA]</scope>
</reference>
<organism evidence="1 2">
    <name type="scientific">Setaria viridis</name>
    <name type="common">Green bristlegrass</name>
    <name type="synonym">Setaria italica subsp. viridis</name>
    <dbReference type="NCBI Taxonomy" id="4556"/>
    <lineage>
        <taxon>Eukaryota</taxon>
        <taxon>Viridiplantae</taxon>
        <taxon>Streptophyta</taxon>
        <taxon>Embryophyta</taxon>
        <taxon>Tracheophyta</taxon>
        <taxon>Spermatophyta</taxon>
        <taxon>Magnoliopsida</taxon>
        <taxon>Liliopsida</taxon>
        <taxon>Poales</taxon>
        <taxon>Poaceae</taxon>
        <taxon>PACMAD clade</taxon>
        <taxon>Panicoideae</taxon>
        <taxon>Panicodae</taxon>
        <taxon>Paniceae</taxon>
        <taxon>Cenchrinae</taxon>
        <taxon>Setaria</taxon>
    </lineage>
</organism>
<proteinExistence type="predicted"/>
<sequence length="59" mass="7255">MQCSQLCKSFIFSHHHHKKNSLETRHLMNFHLRLKENMRWKQDLTQWTSQMALKNSEET</sequence>
<keyword evidence="2" id="KW-1185">Reference proteome</keyword>
<dbReference type="AlphaFoldDB" id="A0A4U6U399"/>
<evidence type="ECO:0000313" key="2">
    <source>
        <dbReference type="Proteomes" id="UP000298652"/>
    </source>
</evidence>
<dbReference type="Proteomes" id="UP000298652">
    <property type="component" value="Chromosome 6"/>
</dbReference>
<accession>A0A4U6U399</accession>
<protein>
    <submittedName>
        <fullName evidence="1">Uncharacterized protein</fullName>
    </submittedName>
</protein>
<dbReference type="Gramene" id="TKW09988">
    <property type="protein sequence ID" value="TKW09988"/>
    <property type="gene ID" value="SEVIR_6G137032v2"/>
</dbReference>
<gene>
    <name evidence="1" type="ORF">SEVIR_6G137032v2</name>
</gene>